<name>A0ABN9LRS4_9NEOB</name>
<feature type="compositionally biased region" description="Basic and acidic residues" evidence="1">
    <location>
        <begin position="331"/>
        <end position="342"/>
    </location>
</feature>
<accession>A0ABN9LRS4</accession>
<evidence type="ECO:0000313" key="2">
    <source>
        <dbReference type="EMBL" id="CAJ0946947.1"/>
    </source>
</evidence>
<reference evidence="2" key="1">
    <citation type="submission" date="2023-07" db="EMBL/GenBank/DDBJ databases">
        <authorList>
            <person name="Stuckert A."/>
        </authorList>
    </citation>
    <scope>NUCLEOTIDE SEQUENCE</scope>
</reference>
<gene>
    <name evidence="2" type="ORF">RIMI_LOCUS11523194</name>
</gene>
<sequence length="355" mass="39918">MTPVTELKELAMKQRALVRRKVLTTDDQATVIPEDEELPDFVKVDALKAYHERHRTRAGLPRRNGQELSNISTSSVRSSRRVLEAFNPIYFFEEPTESTAIKKKREANIPGAKSNELIKGCKQKMKHDVLQEDDETSSSDFEREYEDLPAIICDEDIANGSLSNTDDIKRELGSEGDDEMSKEKSKDPKDPRTPTPKKTAESFSSLSDLNEEFADHFKELCEMMSHPQIVKIPCKQKPRVPAATSPPVPAATSPPVPAATSPPVPAATSPPVVKPKKEEKKISLSDWVVKAVETNGICVEGKRPFQSTKPNWIVFSEHPWERKLTLAMARSRERPEERERQRMVNIAGLPTGLRK</sequence>
<feature type="compositionally biased region" description="Basic and acidic residues" evidence="1">
    <location>
        <begin position="166"/>
        <end position="192"/>
    </location>
</feature>
<keyword evidence="3" id="KW-1185">Reference proteome</keyword>
<organism evidence="2 3">
    <name type="scientific">Ranitomeya imitator</name>
    <name type="common">mimic poison frog</name>
    <dbReference type="NCBI Taxonomy" id="111125"/>
    <lineage>
        <taxon>Eukaryota</taxon>
        <taxon>Metazoa</taxon>
        <taxon>Chordata</taxon>
        <taxon>Craniata</taxon>
        <taxon>Vertebrata</taxon>
        <taxon>Euteleostomi</taxon>
        <taxon>Amphibia</taxon>
        <taxon>Batrachia</taxon>
        <taxon>Anura</taxon>
        <taxon>Neobatrachia</taxon>
        <taxon>Hyloidea</taxon>
        <taxon>Dendrobatidae</taxon>
        <taxon>Dendrobatinae</taxon>
        <taxon>Ranitomeya</taxon>
    </lineage>
</organism>
<feature type="region of interest" description="Disordered" evidence="1">
    <location>
        <begin position="237"/>
        <end position="280"/>
    </location>
</feature>
<evidence type="ECO:0000256" key="1">
    <source>
        <dbReference type="SAM" id="MobiDB-lite"/>
    </source>
</evidence>
<feature type="region of interest" description="Disordered" evidence="1">
    <location>
        <begin position="331"/>
        <end position="355"/>
    </location>
</feature>
<dbReference type="Proteomes" id="UP001176940">
    <property type="component" value="Unassembled WGS sequence"/>
</dbReference>
<feature type="non-terminal residue" evidence="2">
    <location>
        <position position="355"/>
    </location>
</feature>
<proteinExistence type="predicted"/>
<feature type="region of interest" description="Disordered" evidence="1">
    <location>
        <begin position="159"/>
        <end position="206"/>
    </location>
</feature>
<dbReference type="EMBL" id="CAUEEQ010026193">
    <property type="protein sequence ID" value="CAJ0946947.1"/>
    <property type="molecule type" value="Genomic_DNA"/>
</dbReference>
<comment type="caution">
    <text evidence="2">The sequence shown here is derived from an EMBL/GenBank/DDBJ whole genome shotgun (WGS) entry which is preliminary data.</text>
</comment>
<protein>
    <submittedName>
        <fullName evidence="2">Uncharacterized protein</fullName>
    </submittedName>
</protein>
<feature type="compositionally biased region" description="Pro residues" evidence="1">
    <location>
        <begin position="244"/>
        <end position="265"/>
    </location>
</feature>
<evidence type="ECO:0000313" key="3">
    <source>
        <dbReference type="Proteomes" id="UP001176940"/>
    </source>
</evidence>